<feature type="transmembrane region" description="Helical" evidence="5">
    <location>
        <begin position="40"/>
        <end position="59"/>
    </location>
</feature>
<evidence type="ECO:0000313" key="6">
    <source>
        <dbReference type="EMBL" id="CAG8903127.1"/>
    </source>
</evidence>
<feature type="transmembrane region" description="Helical" evidence="5">
    <location>
        <begin position="126"/>
        <end position="148"/>
    </location>
</feature>
<dbReference type="AlphaFoldDB" id="A0A9W4P8G1"/>
<comment type="subcellular location">
    <subcellularLocation>
        <location evidence="1">Membrane</location>
        <topology evidence="1">Multi-pass membrane protein</topology>
    </subcellularLocation>
</comment>
<comment type="caution">
    <text evidence="6">The sequence shown here is derived from an EMBL/GenBank/DDBJ whole genome shotgun (WGS) entry which is preliminary data.</text>
</comment>
<feature type="transmembrane region" description="Helical" evidence="5">
    <location>
        <begin position="240"/>
        <end position="258"/>
    </location>
</feature>
<protein>
    <submittedName>
        <fullName evidence="6">Uncharacterized protein</fullName>
    </submittedName>
</protein>
<evidence type="ECO:0000256" key="2">
    <source>
        <dbReference type="ARBA" id="ARBA00022692"/>
    </source>
</evidence>
<evidence type="ECO:0000256" key="4">
    <source>
        <dbReference type="ARBA" id="ARBA00023136"/>
    </source>
</evidence>
<keyword evidence="3 5" id="KW-1133">Transmembrane helix</keyword>
<sequence length="308" mass="33674">MFQTSLQGRRMSTITKSSLEGTCHAYVAGISTPYDYAPSLAAGIAFCAIFGISMLAHVYQGSWARMWWCHLFSIGCLGWAARTWSALCPYELEAFKIQIATLIIGINYPKIPSLSPKSLSDVLTRFTLAPTFFTAGIYIILGRLIHFFGQESSLLSPKMYFGVFCTCDLISLIVQAAGGALASAALSDPSGDTKPGTDIMVGGIIFQMVAITVFTICAADFLRRVVRHKLLYLMTSELKSLVSVTALSVAFIYIRSIYRTVELLQGWTGYLITHEKYFIAFDGALMFAAVAASNVFHPARLLPTDNSA</sequence>
<dbReference type="OrthoDB" id="1844152at2759"/>
<feature type="transmembrane region" description="Helical" evidence="5">
    <location>
        <begin position="160"/>
        <end position="187"/>
    </location>
</feature>
<reference evidence="6" key="1">
    <citation type="submission" date="2021-07" db="EMBL/GenBank/DDBJ databases">
        <authorList>
            <person name="Branca A.L. A."/>
        </authorList>
    </citation>
    <scope>NUCLEOTIDE SEQUENCE</scope>
</reference>
<evidence type="ECO:0000256" key="5">
    <source>
        <dbReference type="SAM" id="Phobius"/>
    </source>
</evidence>
<accession>A0A9W4P8G1</accession>
<keyword evidence="4 5" id="KW-0472">Membrane</keyword>
<proteinExistence type="predicted"/>
<dbReference type="Pfam" id="PF04479">
    <property type="entry name" value="RTA1"/>
    <property type="match status" value="1"/>
</dbReference>
<feature type="transmembrane region" description="Helical" evidence="5">
    <location>
        <begin position="199"/>
        <end position="219"/>
    </location>
</feature>
<gene>
    <name evidence="6" type="ORF">PEGY_LOCUS7106</name>
</gene>
<feature type="transmembrane region" description="Helical" evidence="5">
    <location>
        <begin position="278"/>
        <end position="296"/>
    </location>
</feature>
<evidence type="ECO:0000256" key="1">
    <source>
        <dbReference type="ARBA" id="ARBA00004141"/>
    </source>
</evidence>
<dbReference type="GO" id="GO:0005886">
    <property type="term" value="C:plasma membrane"/>
    <property type="evidence" value="ECO:0007669"/>
    <property type="project" value="TreeGrafter"/>
</dbReference>
<evidence type="ECO:0000256" key="3">
    <source>
        <dbReference type="ARBA" id="ARBA00022989"/>
    </source>
</evidence>
<dbReference type="PANTHER" id="PTHR31465:SF11">
    <property type="entry name" value="DOMAIN PROTEIN, PUTATIVE (AFU_ORTHOLOGUE AFUA_3G10770)-RELATED"/>
    <property type="match status" value="1"/>
</dbReference>
<keyword evidence="7" id="KW-1185">Reference proteome</keyword>
<evidence type="ECO:0000313" key="7">
    <source>
        <dbReference type="Proteomes" id="UP001154252"/>
    </source>
</evidence>
<dbReference type="EMBL" id="CAJVRC010000880">
    <property type="protein sequence ID" value="CAG8903127.1"/>
    <property type="molecule type" value="Genomic_DNA"/>
</dbReference>
<organism evidence="6 7">
    <name type="scientific">Penicillium egyptiacum</name>
    <dbReference type="NCBI Taxonomy" id="1303716"/>
    <lineage>
        <taxon>Eukaryota</taxon>
        <taxon>Fungi</taxon>
        <taxon>Dikarya</taxon>
        <taxon>Ascomycota</taxon>
        <taxon>Pezizomycotina</taxon>
        <taxon>Eurotiomycetes</taxon>
        <taxon>Eurotiomycetidae</taxon>
        <taxon>Eurotiales</taxon>
        <taxon>Aspergillaceae</taxon>
        <taxon>Penicillium</taxon>
    </lineage>
</organism>
<dbReference type="GO" id="GO:0000324">
    <property type="term" value="C:fungal-type vacuole"/>
    <property type="evidence" value="ECO:0007669"/>
    <property type="project" value="TreeGrafter"/>
</dbReference>
<name>A0A9W4P8G1_9EURO</name>
<dbReference type="Proteomes" id="UP001154252">
    <property type="component" value="Unassembled WGS sequence"/>
</dbReference>
<dbReference type="InterPro" id="IPR007568">
    <property type="entry name" value="RTA1"/>
</dbReference>
<keyword evidence="2 5" id="KW-0812">Transmembrane</keyword>
<dbReference type="PANTHER" id="PTHR31465">
    <property type="entry name" value="PROTEIN RTA1-RELATED"/>
    <property type="match status" value="1"/>
</dbReference>